<keyword evidence="6" id="KW-0227">DNA damage</keyword>
<dbReference type="InterPro" id="IPR014048">
    <property type="entry name" value="MethylDNA_cys_MeTrfase_DNA-bd"/>
</dbReference>
<evidence type="ECO:0000256" key="3">
    <source>
        <dbReference type="ARBA" id="ARBA00011918"/>
    </source>
</evidence>
<reference evidence="11" key="2">
    <citation type="submission" date="2020-02" db="EMBL/GenBank/DDBJ databases">
        <authorList>
            <person name="Matsumoto Y."/>
            <person name="Motooka D."/>
            <person name="Nakamura S."/>
        </authorList>
    </citation>
    <scope>NUCLEOTIDE SEQUENCE</scope>
    <source>
        <strain evidence="11">JCM 12375</strain>
    </source>
</reference>
<gene>
    <name evidence="12" type="primary">ogt_1</name>
    <name evidence="11" type="synonym">ogt</name>
    <name evidence="12" type="ORF">hbim_04934</name>
    <name evidence="11" type="ORF">MMAGJ_54350</name>
</gene>
<proteinExistence type="inferred from homology"/>
<evidence type="ECO:0000313" key="14">
    <source>
        <dbReference type="Proteomes" id="UP001241092"/>
    </source>
</evidence>
<evidence type="ECO:0000256" key="4">
    <source>
        <dbReference type="ARBA" id="ARBA00022603"/>
    </source>
</evidence>
<keyword evidence="13" id="KW-1185">Reference proteome</keyword>
<protein>
    <recommendedName>
        <fullName evidence="3">methylated-DNA--[protein]-cysteine S-methyltransferase</fullName>
        <ecNumber evidence="3">2.1.1.63</ecNumber>
    </recommendedName>
</protein>
<dbReference type="Proteomes" id="UP000465622">
    <property type="component" value="Chromosome"/>
</dbReference>
<reference evidence="11 13" key="1">
    <citation type="journal article" date="2019" name="Emerg. Microbes Infect.">
        <title>Comprehensive subspecies identification of 175 nontuberculous mycobacteria species based on 7547 genomic profiles.</title>
        <authorList>
            <person name="Matsumoto Y."/>
            <person name="Kinjo T."/>
            <person name="Motooka D."/>
            <person name="Nabeya D."/>
            <person name="Jung N."/>
            <person name="Uechi K."/>
            <person name="Horii T."/>
            <person name="Iida T."/>
            <person name="Fujita J."/>
            <person name="Nakamura S."/>
        </authorList>
    </citation>
    <scope>NUCLEOTIDE SEQUENCE [LARGE SCALE GENOMIC DNA]</scope>
    <source>
        <strain evidence="11 13">JCM 12375</strain>
    </source>
</reference>
<dbReference type="Gene3D" id="3.30.160.70">
    <property type="entry name" value="Methylated DNA-protein cysteine methyltransferase domain"/>
    <property type="match status" value="1"/>
</dbReference>
<dbReference type="Pfam" id="PF01035">
    <property type="entry name" value="DNA_binding_1"/>
    <property type="match status" value="1"/>
</dbReference>
<dbReference type="Pfam" id="PF02870">
    <property type="entry name" value="Methyltransf_1N"/>
    <property type="match status" value="1"/>
</dbReference>
<dbReference type="EMBL" id="AP027452">
    <property type="protein sequence ID" value="BDY30983.1"/>
    <property type="molecule type" value="Genomic_DNA"/>
</dbReference>
<dbReference type="Proteomes" id="UP001241092">
    <property type="component" value="Chromosome"/>
</dbReference>
<evidence type="ECO:0000313" key="12">
    <source>
        <dbReference type="EMBL" id="BDY30983.1"/>
    </source>
</evidence>
<evidence type="ECO:0000256" key="8">
    <source>
        <dbReference type="ARBA" id="ARBA00049348"/>
    </source>
</evidence>
<dbReference type="InterPro" id="IPR036217">
    <property type="entry name" value="MethylDNA_cys_MeTrfase_DNAb"/>
</dbReference>
<comment type="similarity">
    <text evidence="2">Belongs to the MGMT family.</text>
</comment>
<feature type="domain" description="Methylated-DNA-[protein]-cysteine S-methyltransferase DNA binding" evidence="9">
    <location>
        <begin position="85"/>
        <end position="162"/>
    </location>
</feature>
<dbReference type="FunFam" id="1.10.10.10:FF:000214">
    <property type="entry name" value="Methylated-DNA--protein-cysteine methyltransferase"/>
    <property type="match status" value="1"/>
</dbReference>
<dbReference type="CDD" id="cd06445">
    <property type="entry name" value="ATase"/>
    <property type="match status" value="1"/>
</dbReference>
<dbReference type="GO" id="GO:0003908">
    <property type="term" value="F:methylated-DNA-[protein]-cysteine S-methyltransferase activity"/>
    <property type="evidence" value="ECO:0007669"/>
    <property type="project" value="UniProtKB-EC"/>
</dbReference>
<dbReference type="Gene3D" id="1.10.10.10">
    <property type="entry name" value="Winged helix-like DNA-binding domain superfamily/Winged helix DNA-binding domain"/>
    <property type="match status" value="1"/>
</dbReference>
<evidence type="ECO:0000256" key="7">
    <source>
        <dbReference type="ARBA" id="ARBA00023204"/>
    </source>
</evidence>
<sequence>MAHHDPHPTWHRTLETVLGTLTLVRDTEGLRGIYFPHHWHRPDPVTFGPALDRGFDETAHQITEYLDGQRQRFDLPLRPSYADPLQAAVWESLGDIPYGTTVTYGELARRIGPDVTAQQVGAAVGRNPLSIVVPCHRVIGSNGKLTGYSGGLARKRRLLDLEYANATRLQLISSAPYLW</sequence>
<evidence type="ECO:0000256" key="2">
    <source>
        <dbReference type="ARBA" id="ARBA00008711"/>
    </source>
</evidence>
<evidence type="ECO:0000259" key="9">
    <source>
        <dbReference type="Pfam" id="PF01035"/>
    </source>
</evidence>
<organism evidence="12 14">
    <name type="scientific">Mycolicibacterium mageritense</name>
    <name type="common">Mycobacterium mageritense</name>
    <dbReference type="NCBI Taxonomy" id="53462"/>
    <lineage>
        <taxon>Bacteria</taxon>
        <taxon>Bacillati</taxon>
        <taxon>Actinomycetota</taxon>
        <taxon>Actinomycetes</taxon>
        <taxon>Mycobacteriales</taxon>
        <taxon>Mycobacteriaceae</taxon>
        <taxon>Mycolicibacterium</taxon>
    </lineage>
</organism>
<evidence type="ECO:0000256" key="5">
    <source>
        <dbReference type="ARBA" id="ARBA00022679"/>
    </source>
</evidence>
<dbReference type="SUPFAM" id="SSF46767">
    <property type="entry name" value="Methylated DNA-protein cysteine methyltransferase, C-terminal domain"/>
    <property type="match status" value="1"/>
</dbReference>
<dbReference type="EMBL" id="AP022567">
    <property type="protein sequence ID" value="BBX36153.1"/>
    <property type="molecule type" value="Genomic_DNA"/>
</dbReference>
<keyword evidence="7" id="KW-0234">DNA repair</keyword>
<dbReference type="GO" id="GO:0006281">
    <property type="term" value="P:DNA repair"/>
    <property type="evidence" value="ECO:0007669"/>
    <property type="project" value="UniProtKB-KW"/>
</dbReference>
<dbReference type="PANTHER" id="PTHR10815:SF5">
    <property type="entry name" value="METHYLATED-DNA--PROTEIN-CYSTEINE METHYLTRANSFERASE"/>
    <property type="match status" value="1"/>
</dbReference>
<dbReference type="EC" id="2.1.1.63" evidence="3"/>
<dbReference type="InterPro" id="IPR008332">
    <property type="entry name" value="MethylG_MeTrfase_N"/>
</dbReference>
<dbReference type="PROSITE" id="PS00374">
    <property type="entry name" value="MGMT"/>
    <property type="match status" value="1"/>
</dbReference>
<keyword evidence="5 12" id="KW-0808">Transferase</keyword>
<keyword evidence="4 12" id="KW-0489">Methyltransferase</keyword>
<feature type="domain" description="Methylguanine DNA methyltransferase ribonuclease-like" evidence="10">
    <location>
        <begin position="12"/>
        <end position="79"/>
    </location>
</feature>
<dbReference type="SUPFAM" id="SSF53155">
    <property type="entry name" value="Methylated DNA-protein cysteine methyltransferase domain"/>
    <property type="match status" value="1"/>
</dbReference>
<dbReference type="InterPro" id="IPR001497">
    <property type="entry name" value="MethylDNA_cys_MeTrfase_AS"/>
</dbReference>
<comment type="catalytic activity">
    <reaction evidence="1">
        <text>a 4-O-methyl-thymidine in DNA + L-cysteinyl-[protein] = a thymidine in DNA + S-methyl-L-cysteinyl-[protein]</text>
        <dbReference type="Rhea" id="RHEA:53428"/>
        <dbReference type="Rhea" id="RHEA-COMP:10131"/>
        <dbReference type="Rhea" id="RHEA-COMP:10132"/>
        <dbReference type="Rhea" id="RHEA-COMP:13555"/>
        <dbReference type="Rhea" id="RHEA-COMP:13556"/>
        <dbReference type="ChEBI" id="CHEBI:29950"/>
        <dbReference type="ChEBI" id="CHEBI:82612"/>
        <dbReference type="ChEBI" id="CHEBI:137386"/>
        <dbReference type="ChEBI" id="CHEBI:137387"/>
        <dbReference type="EC" id="2.1.1.63"/>
    </reaction>
</comment>
<dbReference type="InterPro" id="IPR036388">
    <property type="entry name" value="WH-like_DNA-bd_sf"/>
</dbReference>
<dbReference type="PANTHER" id="PTHR10815">
    <property type="entry name" value="METHYLATED-DNA--PROTEIN-CYSTEINE METHYLTRANSFERASE"/>
    <property type="match status" value="1"/>
</dbReference>
<evidence type="ECO:0000313" key="11">
    <source>
        <dbReference type="EMBL" id="BBX36153.1"/>
    </source>
</evidence>
<evidence type="ECO:0000259" key="10">
    <source>
        <dbReference type="Pfam" id="PF02870"/>
    </source>
</evidence>
<dbReference type="NCBIfam" id="TIGR00589">
    <property type="entry name" value="ogt"/>
    <property type="match status" value="1"/>
</dbReference>
<dbReference type="GO" id="GO:0032259">
    <property type="term" value="P:methylation"/>
    <property type="evidence" value="ECO:0007669"/>
    <property type="project" value="UniProtKB-KW"/>
</dbReference>
<dbReference type="AlphaFoldDB" id="A0AAI8TY93"/>
<accession>A0AAI8TY93</accession>
<name>A0AAI8TY93_MYCME</name>
<evidence type="ECO:0000256" key="1">
    <source>
        <dbReference type="ARBA" id="ARBA00001286"/>
    </source>
</evidence>
<reference evidence="12" key="3">
    <citation type="submission" date="2023-03" db="EMBL/GenBank/DDBJ databases">
        <title>Draft genome sequence of a Mycolicibacterium mageritense strain H4_3_1 isolated from a hybrid biological-inorganic system reactor.</title>
        <authorList>
            <person name="Feng X."/>
            <person name="Kazama D."/>
            <person name="Sato K."/>
            <person name="Kobayashi H."/>
        </authorList>
    </citation>
    <scope>NUCLEOTIDE SEQUENCE</scope>
    <source>
        <strain evidence="12">H4_3_1</strain>
    </source>
</reference>
<evidence type="ECO:0000313" key="13">
    <source>
        <dbReference type="Proteomes" id="UP000465622"/>
    </source>
</evidence>
<evidence type="ECO:0000256" key="6">
    <source>
        <dbReference type="ARBA" id="ARBA00022763"/>
    </source>
</evidence>
<comment type="catalytic activity">
    <reaction evidence="8">
        <text>a 6-O-methyl-2'-deoxyguanosine in DNA + L-cysteinyl-[protein] = S-methyl-L-cysteinyl-[protein] + a 2'-deoxyguanosine in DNA</text>
        <dbReference type="Rhea" id="RHEA:24000"/>
        <dbReference type="Rhea" id="RHEA-COMP:10131"/>
        <dbReference type="Rhea" id="RHEA-COMP:10132"/>
        <dbReference type="Rhea" id="RHEA-COMP:11367"/>
        <dbReference type="Rhea" id="RHEA-COMP:11368"/>
        <dbReference type="ChEBI" id="CHEBI:29950"/>
        <dbReference type="ChEBI" id="CHEBI:82612"/>
        <dbReference type="ChEBI" id="CHEBI:85445"/>
        <dbReference type="ChEBI" id="CHEBI:85448"/>
        <dbReference type="EC" id="2.1.1.63"/>
    </reaction>
</comment>
<dbReference type="InterPro" id="IPR036631">
    <property type="entry name" value="MGMT_N_sf"/>
</dbReference>